<dbReference type="PATRIC" id="fig|265546.4.peg.2910"/>
<gene>
    <name evidence="2" type="ORF">JV16_02926</name>
</gene>
<protein>
    <submittedName>
        <fullName evidence="2">Beta propeller repeat</fullName>
    </submittedName>
</protein>
<proteinExistence type="predicted"/>
<evidence type="ECO:0000256" key="1">
    <source>
        <dbReference type="SAM" id="SignalP"/>
    </source>
</evidence>
<name>A0A0D0HQ14_9BACL</name>
<dbReference type="Proteomes" id="UP000032047">
    <property type="component" value="Unassembled WGS sequence"/>
</dbReference>
<reference evidence="2 3" key="1">
    <citation type="submission" date="2015-01" db="EMBL/GenBank/DDBJ databases">
        <title>Genome sequence of Anoxybacillus ayderensis strain AB04.</title>
        <authorList>
            <person name="Belduz A.O."/>
            <person name="Canakci S."/>
            <person name="Chan K.-G."/>
            <person name="Kahar U.M."/>
            <person name="Yaakob A.S."/>
            <person name="Chan C.S."/>
            <person name="Goh K.M."/>
        </authorList>
    </citation>
    <scope>NUCLEOTIDE SEQUENCE [LARGE SCALE GENOMIC DNA]</scope>
    <source>
        <strain evidence="2 3">AB04</strain>
    </source>
</reference>
<comment type="caution">
    <text evidence="2">The sequence shown here is derived from an EMBL/GenBank/DDBJ whole genome shotgun (WGS) entry which is preliminary data.</text>
</comment>
<keyword evidence="3" id="KW-1185">Reference proteome</keyword>
<evidence type="ECO:0000313" key="3">
    <source>
        <dbReference type="Proteomes" id="UP000032047"/>
    </source>
</evidence>
<dbReference type="AlphaFoldDB" id="A0A0D0HQ14"/>
<dbReference type="SUPFAM" id="SSF69304">
    <property type="entry name" value="Tricorn protease N-terminal domain"/>
    <property type="match status" value="1"/>
</dbReference>
<feature type="chain" id="PRO_5038748403" evidence="1">
    <location>
        <begin position="19"/>
        <end position="349"/>
    </location>
</feature>
<organism evidence="2 3">
    <name type="scientific">Anoxybacillus ayderensis</name>
    <dbReference type="NCBI Taxonomy" id="265546"/>
    <lineage>
        <taxon>Bacteria</taxon>
        <taxon>Bacillati</taxon>
        <taxon>Bacillota</taxon>
        <taxon>Bacilli</taxon>
        <taxon>Bacillales</taxon>
        <taxon>Anoxybacillaceae</taxon>
        <taxon>Anoxybacillus</taxon>
    </lineage>
</organism>
<dbReference type="EMBL" id="JXTG01000036">
    <property type="protein sequence ID" value="KIP19928.1"/>
    <property type="molecule type" value="Genomic_DNA"/>
</dbReference>
<sequence length="349" mass="40288">MKKKIYFLLLFLAGTVSICVGCSEKKSDLAERITTQSNLLKLDVPSPNWTHAAKVGDELFVGVNGDKTNRASVNELISMNVKTKEQRVLFRSKHSEAIVQWVQANKHWVVWEDSTSFGDLSVIWGMDRKKGETFQIAESSSSFPTVFDPVLNGDNVAWTEKGASFGQVKLYHLSTRQTKTIGRTVSQGLYNEFVSLRDDKVVWTDSENGKGYYYIYDIPTGTTNRYQAPAPFPAHAVYDNGLIYALHFRDLRYLDDQKFGYFDVKKKEFFVFPVKHGIIHYFDAAKGKVAFLDEKGQVSIYERHDGKWKTIKEKIDPHPLFLYFDQQGHLILKYEDTEHDRRWLNIIEW</sequence>
<feature type="signal peptide" evidence="1">
    <location>
        <begin position="1"/>
        <end position="18"/>
    </location>
</feature>
<evidence type="ECO:0000313" key="2">
    <source>
        <dbReference type="EMBL" id="KIP19928.1"/>
    </source>
</evidence>
<accession>A0A0D0HQ14</accession>
<keyword evidence="1" id="KW-0732">Signal</keyword>